<sequence length="168" mass="18283">MTNPTTHTNAKPSTVDTIKEKAANLVHKVAGKTTGHHHDATHDHTHDHTHHDHTHHDTVQPDHTHDKVNASSYLSSTRLPVESDPSAPATHPVAQPESSHVPAHVHNVAPGTGLAGALHDEHHKDHHDHDQACGHHKIDDPQHEIISHLVGAPKDPNNLKSAHIKPVM</sequence>
<organism evidence="2 3">
    <name type="scientific">Podila minutissima</name>
    <dbReference type="NCBI Taxonomy" id="64525"/>
    <lineage>
        <taxon>Eukaryota</taxon>
        <taxon>Fungi</taxon>
        <taxon>Fungi incertae sedis</taxon>
        <taxon>Mucoromycota</taxon>
        <taxon>Mortierellomycotina</taxon>
        <taxon>Mortierellomycetes</taxon>
        <taxon>Mortierellales</taxon>
        <taxon>Mortierellaceae</taxon>
        <taxon>Podila</taxon>
    </lineage>
</organism>
<protein>
    <submittedName>
        <fullName evidence="2">Uncharacterized protein</fullName>
    </submittedName>
</protein>
<evidence type="ECO:0000313" key="2">
    <source>
        <dbReference type="EMBL" id="KAF9331018.1"/>
    </source>
</evidence>
<evidence type="ECO:0000313" key="3">
    <source>
        <dbReference type="Proteomes" id="UP000696485"/>
    </source>
</evidence>
<proteinExistence type="predicted"/>
<dbReference type="Proteomes" id="UP000696485">
    <property type="component" value="Unassembled WGS sequence"/>
</dbReference>
<feature type="region of interest" description="Disordered" evidence="1">
    <location>
        <begin position="33"/>
        <end position="137"/>
    </location>
</feature>
<accession>A0A9P5SJ78</accession>
<feature type="compositionally biased region" description="Basic and acidic residues" evidence="1">
    <location>
        <begin position="118"/>
        <end position="137"/>
    </location>
</feature>
<feature type="compositionally biased region" description="Polar residues" evidence="1">
    <location>
        <begin position="69"/>
        <end position="78"/>
    </location>
</feature>
<evidence type="ECO:0000256" key="1">
    <source>
        <dbReference type="SAM" id="MobiDB-lite"/>
    </source>
</evidence>
<name>A0A9P5SJ78_9FUNG</name>
<dbReference type="EMBL" id="JAAAUY010000354">
    <property type="protein sequence ID" value="KAF9331018.1"/>
    <property type="molecule type" value="Genomic_DNA"/>
</dbReference>
<feature type="compositionally biased region" description="Basic and acidic residues" evidence="1">
    <location>
        <begin position="36"/>
        <end position="68"/>
    </location>
</feature>
<comment type="caution">
    <text evidence="2">The sequence shown here is derived from an EMBL/GenBank/DDBJ whole genome shotgun (WGS) entry which is preliminary data.</text>
</comment>
<reference evidence="2" key="1">
    <citation type="journal article" date="2020" name="Fungal Divers.">
        <title>Resolving the Mortierellaceae phylogeny through synthesis of multi-gene phylogenetics and phylogenomics.</title>
        <authorList>
            <person name="Vandepol N."/>
            <person name="Liber J."/>
            <person name="Desiro A."/>
            <person name="Na H."/>
            <person name="Kennedy M."/>
            <person name="Barry K."/>
            <person name="Grigoriev I.V."/>
            <person name="Miller A.N."/>
            <person name="O'Donnell K."/>
            <person name="Stajich J.E."/>
            <person name="Bonito G."/>
        </authorList>
    </citation>
    <scope>NUCLEOTIDE SEQUENCE</scope>
    <source>
        <strain evidence="2">NVP1</strain>
    </source>
</reference>
<dbReference type="AlphaFoldDB" id="A0A9P5SJ78"/>
<gene>
    <name evidence="2" type="ORF">BG006_006085</name>
</gene>
<keyword evidence="3" id="KW-1185">Reference proteome</keyword>